<evidence type="ECO:0000256" key="2">
    <source>
        <dbReference type="ARBA" id="ARBA00023015"/>
    </source>
</evidence>
<evidence type="ECO:0000259" key="7">
    <source>
        <dbReference type="Pfam" id="PF04542"/>
    </source>
</evidence>
<keyword evidence="3 6" id="KW-0731">Sigma factor</keyword>
<proteinExistence type="inferred from homology"/>
<dbReference type="Gene3D" id="1.10.10.10">
    <property type="entry name" value="Winged helix-like DNA-binding domain superfamily/Winged helix DNA-binding domain"/>
    <property type="match status" value="1"/>
</dbReference>
<dbReference type="InterPro" id="IPR036388">
    <property type="entry name" value="WH-like_DNA-bd_sf"/>
</dbReference>
<evidence type="ECO:0000256" key="3">
    <source>
        <dbReference type="ARBA" id="ARBA00023082"/>
    </source>
</evidence>
<feature type="domain" description="RNA polymerase sigma-70 region 2" evidence="7">
    <location>
        <begin position="10"/>
        <end position="78"/>
    </location>
</feature>
<keyword evidence="2 6" id="KW-0805">Transcription regulation</keyword>
<organism evidence="9 10">
    <name type="scientific">Pontibacter oryzae</name>
    <dbReference type="NCBI Taxonomy" id="2304593"/>
    <lineage>
        <taxon>Bacteria</taxon>
        <taxon>Pseudomonadati</taxon>
        <taxon>Bacteroidota</taxon>
        <taxon>Cytophagia</taxon>
        <taxon>Cytophagales</taxon>
        <taxon>Hymenobacteraceae</taxon>
        <taxon>Pontibacter</taxon>
    </lineage>
</organism>
<sequence>MTSKAEFEAIYSEYKSLVFNVCLHYVLNREDAQDLAQEVFVKVYHHLDQYNSETASLKTWIYRIAINQSLDFLKAKKRKKRFGFISSLFEPESDELAHDVAKVSHPGVPLEEQESMEELLQIIYALPDKQKTAIILAKIEDRPQKEVAEIMDTSVKAVESLLQRAKQTIEKKLKDSEGF</sequence>
<dbReference type="InterPro" id="IPR000838">
    <property type="entry name" value="RNA_pol_sigma70_ECF_CS"/>
</dbReference>
<dbReference type="PANTHER" id="PTHR43133:SF60">
    <property type="entry name" value="RNA POLYMERASE SIGMA FACTOR SIGV"/>
    <property type="match status" value="1"/>
</dbReference>
<dbReference type="PANTHER" id="PTHR43133">
    <property type="entry name" value="RNA POLYMERASE ECF-TYPE SIGMA FACTO"/>
    <property type="match status" value="1"/>
</dbReference>
<evidence type="ECO:0000256" key="4">
    <source>
        <dbReference type="ARBA" id="ARBA00023125"/>
    </source>
</evidence>
<feature type="domain" description="RNA polymerase sigma factor 70 region 4 type 2" evidence="8">
    <location>
        <begin position="117"/>
        <end position="168"/>
    </location>
</feature>
<dbReference type="InterPro" id="IPR013325">
    <property type="entry name" value="RNA_pol_sigma_r2"/>
</dbReference>
<accession>A0A399RVZ9</accession>
<dbReference type="GO" id="GO:0003677">
    <property type="term" value="F:DNA binding"/>
    <property type="evidence" value="ECO:0007669"/>
    <property type="project" value="UniProtKB-KW"/>
</dbReference>
<dbReference type="RefSeq" id="WP_119433079.1">
    <property type="nucleotide sequence ID" value="NZ_QWGE01000005.1"/>
</dbReference>
<evidence type="ECO:0000256" key="6">
    <source>
        <dbReference type="RuleBase" id="RU000716"/>
    </source>
</evidence>
<dbReference type="Proteomes" id="UP000266005">
    <property type="component" value="Unassembled WGS sequence"/>
</dbReference>
<comment type="similarity">
    <text evidence="1 6">Belongs to the sigma-70 factor family. ECF subfamily.</text>
</comment>
<evidence type="ECO:0000313" key="9">
    <source>
        <dbReference type="EMBL" id="RIJ34219.1"/>
    </source>
</evidence>
<evidence type="ECO:0000256" key="5">
    <source>
        <dbReference type="ARBA" id="ARBA00023163"/>
    </source>
</evidence>
<dbReference type="InterPro" id="IPR013324">
    <property type="entry name" value="RNA_pol_sigma_r3/r4-like"/>
</dbReference>
<evidence type="ECO:0000256" key="1">
    <source>
        <dbReference type="ARBA" id="ARBA00010641"/>
    </source>
</evidence>
<dbReference type="InterPro" id="IPR014284">
    <property type="entry name" value="RNA_pol_sigma-70_dom"/>
</dbReference>
<keyword evidence="10" id="KW-1185">Reference proteome</keyword>
<dbReference type="InterPro" id="IPR013249">
    <property type="entry name" value="RNA_pol_sigma70_r4_t2"/>
</dbReference>
<keyword evidence="5 6" id="KW-0804">Transcription</keyword>
<dbReference type="GO" id="GO:0016987">
    <property type="term" value="F:sigma factor activity"/>
    <property type="evidence" value="ECO:0007669"/>
    <property type="project" value="UniProtKB-KW"/>
</dbReference>
<dbReference type="SUPFAM" id="SSF88659">
    <property type="entry name" value="Sigma3 and sigma4 domains of RNA polymerase sigma factors"/>
    <property type="match status" value="1"/>
</dbReference>
<reference evidence="10" key="1">
    <citation type="submission" date="2018-08" db="EMBL/GenBank/DDBJ databases">
        <title>Mucilaginibacter sp. MYSH2.</title>
        <authorList>
            <person name="Seo T."/>
        </authorList>
    </citation>
    <scope>NUCLEOTIDE SEQUENCE [LARGE SCALE GENOMIC DNA]</scope>
    <source>
        <strain evidence="10">KIRAN</strain>
    </source>
</reference>
<dbReference type="EMBL" id="QWGE01000005">
    <property type="protein sequence ID" value="RIJ34219.1"/>
    <property type="molecule type" value="Genomic_DNA"/>
</dbReference>
<dbReference type="GO" id="GO:0006352">
    <property type="term" value="P:DNA-templated transcription initiation"/>
    <property type="evidence" value="ECO:0007669"/>
    <property type="project" value="InterPro"/>
</dbReference>
<comment type="caution">
    <text evidence="9">The sequence shown here is derived from an EMBL/GenBank/DDBJ whole genome shotgun (WGS) entry which is preliminary data.</text>
</comment>
<dbReference type="NCBIfam" id="TIGR02937">
    <property type="entry name" value="sigma70-ECF"/>
    <property type="match status" value="1"/>
</dbReference>
<dbReference type="InterPro" id="IPR007627">
    <property type="entry name" value="RNA_pol_sigma70_r2"/>
</dbReference>
<dbReference type="CDD" id="cd06171">
    <property type="entry name" value="Sigma70_r4"/>
    <property type="match status" value="1"/>
</dbReference>
<evidence type="ECO:0000259" key="8">
    <source>
        <dbReference type="Pfam" id="PF08281"/>
    </source>
</evidence>
<dbReference type="Pfam" id="PF04542">
    <property type="entry name" value="Sigma70_r2"/>
    <property type="match status" value="1"/>
</dbReference>
<evidence type="ECO:0000313" key="10">
    <source>
        <dbReference type="Proteomes" id="UP000266005"/>
    </source>
</evidence>
<gene>
    <name evidence="9" type="ORF">D1627_14920</name>
</gene>
<dbReference type="Pfam" id="PF08281">
    <property type="entry name" value="Sigma70_r4_2"/>
    <property type="match status" value="1"/>
</dbReference>
<name>A0A399RVZ9_9BACT</name>
<protein>
    <recommendedName>
        <fullName evidence="6">RNA polymerase sigma factor</fullName>
    </recommendedName>
</protein>
<dbReference type="AlphaFoldDB" id="A0A399RVZ9"/>
<dbReference type="OrthoDB" id="9780326at2"/>
<dbReference type="SUPFAM" id="SSF88946">
    <property type="entry name" value="Sigma2 domain of RNA polymerase sigma factors"/>
    <property type="match status" value="1"/>
</dbReference>
<dbReference type="PROSITE" id="PS01063">
    <property type="entry name" value="SIGMA70_ECF"/>
    <property type="match status" value="1"/>
</dbReference>
<keyword evidence="4 6" id="KW-0238">DNA-binding</keyword>
<dbReference type="Gene3D" id="1.10.1740.10">
    <property type="match status" value="1"/>
</dbReference>
<dbReference type="InterPro" id="IPR039425">
    <property type="entry name" value="RNA_pol_sigma-70-like"/>
</dbReference>